<evidence type="ECO:0000313" key="1">
    <source>
        <dbReference type="EMBL" id="VAW98902.1"/>
    </source>
</evidence>
<dbReference type="AlphaFoldDB" id="A0A3B1AFZ6"/>
<organism evidence="1">
    <name type="scientific">hydrothermal vent metagenome</name>
    <dbReference type="NCBI Taxonomy" id="652676"/>
    <lineage>
        <taxon>unclassified sequences</taxon>
        <taxon>metagenomes</taxon>
        <taxon>ecological metagenomes</taxon>
    </lineage>
</organism>
<dbReference type="InterPro" id="IPR007410">
    <property type="entry name" value="LpqE-like"/>
</dbReference>
<accession>A0A3B1AFZ6</accession>
<dbReference type="InterPro" id="IPR036182">
    <property type="entry name" value="PCuAC_sf"/>
</dbReference>
<gene>
    <name evidence="1" type="ORF">MNBD_GAMMA22-1359</name>
</gene>
<protein>
    <recommendedName>
        <fullName evidence="2">Copper metallochaperone, bacterial analog of Cox17 protein</fullName>
    </recommendedName>
</protein>
<dbReference type="Gene3D" id="2.60.40.1890">
    <property type="entry name" value="PCu(A)C copper chaperone"/>
    <property type="match status" value="1"/>
</dbReference>
<dbReference type="PANTHER" id="PTHR36302">
    <property type="entry name" value="BLR7088 PROTEIN"/>
    <property type="match status" value="1"/>
</dbReference>
<proteinExistence type="predicted"/>
<dbReference type="InterPro" id="IPR058248">
    <property type="entry name" value="Lxx211020-like"/>
</dbReference>
<dbReference type="PANTHER" id="PTHR36302:SF1">
    <property type="entry name" value="COPPER CHAPERONE PCU(A)C"/>
    <property type="match status" value="1"/>
</dbReference>
<dbReference type="EMBL" id="UOFS01000039">
    <property type="protein sequence ID" value="VAW98902.1"/>
    <property type="molecule type" value="Genomic_DNA"/>
</dbReference>
<dbReference type="Pfam" id="PF04314">
    <property type="entry name" value="PCuAC"/>
    <property type="match status" value="1"/>
</dbReference>
<reference evidence="1" key="1">
    <citation type="submission" date="2018-06" db="EMBL/GenBank/DDBJ databases">
        <authorList>
            <person name="Zhirakovskaya E."/>
        </authorList>
    </citation>
    <scope>NUCLEOTIDE SEQUENCE</scope>
</reference>
<sequence length="150" mass="16743">MTITSNLILKTLLTTILLSSVTNSWAKDLITLSDAWVADAPPNSKMYAGYLSIKNHSDKTFELITVSSPMFKKIEIHKTQIINNIARMIEQNGLTINKKSATLFTSGDLHLMMIEPKSTIKLGNKITLTFKFKNTLVKSITATVKKRISN</sequence>
<dbReference type="SUPFAM" id="SSF110087">
    <property type="entry name" value="DR1885-like metal-binding protein"/>
    <property type="match status" value="1"/>
</dbReference>
<name>A0A3B1AFZ6_9ZZZZ</name>
<evidence type="ECO:0008006" key="2">
    <source>
        <dbReference type="Google" id="ProtNLM"/>
    </source>
</evidence>